<feature type="non-terminal residue" evidence="2">
    <location>
        <position position="152"/>
    </location>
</feature>
<feature type="compositionally biased region" description="Gly residues" evidence="1">
    <location>
        <begin position="1"/>
        <end position="12"/>
    </location>
</feature>
<feature type="non-terminal residue" evidence="2">
    <location>
        <position position="1"/>
    </location>
</feature>
<name>A0A699UD13_TANCI</name>
<evidence type="ECO:0000313" key="2">
    <source>
        <dbReference type="EMBL" id="GFD19893.1"/>
    </source>
</evidence>
<reference evidence="2" key="1">
    <citation type="journal article" date="2019" name="Sci. Rep.">
        <title>Draft genome of Tanacetum cinerariifolium, the natural source of mosquito coil.</title>
        <authorList>
            <person name="Yamashiro T."/>
            <person name="Shiraishi A."/>
            <person name="Satake H."/>
            <person name="Nakayama K."/>
        </authorList>
    </citation>
    <scope>NUCLEOTIDE SEQUENCE</scope>
</reference>
<feature type="region of interest" description="Disordered" evidence="1">
    <location>
        <begin position="39"/>
        <end position="79"/>
    </location>
</feature>
<organism evidence="2">
    <name type="scientific">Tanacetum cinerariifolium</name>
    <name type="common">Dalmatian daisy</name>
    <name type="synonym">Chrysanthemum cinerariifolium</name>
    <dbReference type="NCBI Taxonomy" id="118510"/>
    <lineage>
        <taxon>Eukaryota</taxon>
        <taxon>Viridiplantae</taxon>
        <taxon>Streptophyta</taxon>
        <taxon>Embryophyta</taxon>
        <taxon>Tracheophyta</taxon>
        <taxon>Spermatophyta</taxon>
        <taxon>Magnoliopsida</taxon>
        <taxon>eudicotyledons</taxon>
        <taxon>Gunneridae</taxon>
        <taxon>Pentapetalae</taxon>
        <taxon>asterids</taxon>
        <taxon>campanulids</taxon>
        <taxon>Asterales</taxon>
        <taxon>Asteraceae</taxon>
        <taxon>Asteroideae</taxon>
        <taxon>Anthemideae</taxon>
        <taxon>Anthemidinae</taxon>
        <taxon>Tanacetum</taxon>
    </lineage>
</organism>
<accession>A0A699UD13</accession>
<dbReference type="AlphaFoldDB" id="A0A699UD13"/>
<evidence type="ECO:0000256" key="1">
    <source>
        <dbReference type="SAM" id="MobiDB-lite"/>
    </source>
</evidence>
<comment type="caution">
    <text evidence="2">The sequence shown here is derived from an EMBL/GenBank/DDBJ whole genome shotgun (WGS) entry which is preliminary data.</text>
</comment>
<sequence length="152" mass="16034">RDGATCGLGPGAGERAALADSRRTAGQARFIDAHRDAAGTGRSLAAPGLHRAAGDPRCRRGVAAGQSRHPRSRSGGLLLQRDGGVGQFRLIEHADQHFIEHRRRAPWAWVVQDRDDDPSVAVAVAAEAGNRTDGIQGAGFDVRFAPQGGPFQ</sequence>
<feature type="region of interest" description="Disordered" evidence="1">
    <location>
        <begin position="1"/>
        <end position="21"/>
    </location>
</feature>
<gene>
    <name evidence="2" type="ORF">Tci_891862</name>
</gene>
<proteinExistence type="predicted"/>
<dbReference type="EMBL" id="BKCJ011318130">
    <property type="protein sequence ID" value="GFD19893.1"/>
    <property type="molecule type" value="Genomic_DNA"/>
</dbReference>
<protein>
    <submittedName>
        <fullName evidence="2">Uncharacterized protein</fullName>
    </submittedName>
</protein>